<dbReference type="Pfam" id="PF02661">
    <property type="entry name" value="Fic"/>
    <property type="match status" value="1"/>
</dbReference>
<reference evidence="3" key="1">
    <citation type="submission" date="2014-01" db="EMBL/GenBank/DDBJ databases">
        <title>The genome of the white-rot fungus Pycnoporus cinnabarinus: a basidiomycete model with a versatile arsenal for lignocellulosic biomass breakdown.</title>
        <authorList>
            <person name="Levasseur A."/>
            <person name="Lomascolo A."/>
            <person name="Ruiz-Duenas F.J."/>
            <person name="Uzan E."/>
            <person name="Piumi F."/>
            <person name="Kues U."/>
            <person name="Ram A.F.J."/>
            <person name="Murat C."/>
            <person name="Haon M."/>
            <person name="Benoit I."/>
            <person name="Arfi Y."/>
            <person name="Chevret D."/>
            <person name="Drula E."/>
            <person name="Kwon M.J."/>
            <person name="Gouret P."/>
            <person name="Lesage-Meessen L."/>
            <person name="Lombard V."/>
            <person name="Mariette J."/>
            <person name="Noirot C."/>
            <person name="Park J."/>
            <person name="Patyshakuliyeva A."/>
            <person name="Wieneger R.A.B."/>
            <person name="Wosten H.A.B."/>
            <person name="Martin F."/>
            <person name="Coutinho P.M."/>
            <person name="de Vries R."/>
            <person name="Martinez A.T."/>
            <person name="Klopp C."/>
            <person name="Pontarotti P."/>
            <person name="Henrissat B."/>
            <person name="Record E."/>
        </authorList>
    </citation>
    <scope>NUCLEOTIDE SEQUENCE [LARGE SCALE GENOMIC DNA]</scope>
    <source>
        <strain evidence="3">BRFM137</strain>
    </source>
</reference>
<dbReference type="PROSITE" id="PS51459">
    <property type="entry name" value="FIDO"/>
    <property type="match status" value="1"/>
</dbReference>
<sequence length="397" mass="43785">MIKGNHIKVGRGDDIRPDPATTATTIHSSILLPLLFQGGSPTHHRTVDKELNRVATGTMLIIIINNNLESAVQRPAWTAHYNPHAPTHQLAAELAYGIIMNHPFADWIKRTAFLAVNEYLRGAGATSFVNAESQQAAAAIQVIGAAHSSVAQQAMNVDHARLRDATSASKPRSLPSQYALVILDGPSPIPSSPSERSTRSPSPVTELTFNSNPDAFGVFRRYYRIQKQSFRSVQLEGNTSTPSESPSPDYFDTAAKFRLMDYLYGRSHVKSQEDFNDLIAVLRSDGLNMDNLRDFSAEKVEKLLDDWAGNTWRTALRMSMSTASSIVRDTTLMAHRHRWIPHLRYWIPETPVNVPQRMSSPSANPSPAPVNSEHAPPSPMSGVSIPPHLTIAHSHID</sequence>
<gene>
    <name evidence="3" type="ORF">BN946_scf184969.g30</name>
</gene>
<accession>A0A060SZI8</accession>
<feature type="region of interest" description="Disordered" evidence="1">
    <location>
        <begin position="355"/>
        <end position="387"/>
    </location>
</feature>
<dbReference type="EMBL" id="CCBP010000462">
    <property type="protein sequence ID" value="CDO77679.1"/>
    <property type="molecule type" value="Genomic_DNA"/>
</dbReference>
<name>A0A060SZI8_PYCCI</name>
<dbReference type="Gene3D" id="1.20.120.1870">
    <property type="entry name" value="Fic/DOC protein, Fido domain"/>
    <property type="match status" value="1"/>
</dbReference>
<dbReference type="OrthoDB" id="3067636at2759"/>
<dbReference type="Proteomes" id="UP000029665">
    <property type="component" value="Unassembled WGS sequence"/>
</dbReference>
<protein>
    <recommendedName>
        <fullName evidence="2">Fido domain-containing protein</fullName>
    </recommendedName>
</protein>
<dbReference type="InterPro" id="IPR003812">
    <property type="entry name" value="Fido"/>
</dbReference>
<dbReference type="InterPro" id="IPR053737">
    <property type="entry name" value="Type_II_TA_Toxin"/>
</dbReference>
<evidence type="ECO:0000313" key="4">
    <source>
        <dbReference type="Proteomes" id="UP000029665"/>
    </source>
</evidence>
<comment type="caution">
    <text evidence="3">The sequence shown here is derived from an EMBL/GenBank/DDBJ whole genome shotgun (WGS) entry which is preliminary data.</text>
</comment>
<proteinExistence type="predicted"/>
<feature type="compositionally biased region" description="Low complexity" evidence="1">
    <location>
        <begin position="192"/>
        <end position="203"/>
    </location>
</feature>
<evidence type="ECO:0000259" key="2">
    <source>
        <dbReference type="PROSITE" id="PS51459"/>
    </source>
</evidence>
<dbReference type="AlphaFoldDB" id="A0A060SZI8"/>
<organism evidence="3 4">
    <name type="scientific">Pycnoporus cinnabarinus</name>
    <name type="common">Cinnabar-red polypore</name>
    <name type="synonym">Trametes cinnabarina</name>
    <dbReference type="NCBI Taxonomy" id="5643"/>
    <lineage>
        <taxon>Eukaryota</taxon>
        <taxon>Fungi</taxon>
        <taxon>Dikarya</taxon>
        <taxon>Basidiomycota</taxon>
        <taxon>Agaricomycotina</taxon>
        <taxon>Agaricomycetes</taxon>
        <taxon>Polyporales</taxon>
        <taxon>Polyporaceae</taxon>
        <taxon>Trametes</taxon>
    </lineage>
</organism>
<evidence type="ECO:0000256" key="1">
    <source>
        <dbReference type="SAM" id="MobiDB-lite"/>
    </source>
</evidence>
<keyword evidence="4" id="KW-1185">Reference proteome</keyword>
<feature type="region of interest" description="Disordered" evidence="1">
    <location>
        <begin position="185"/>
        <end position="207"/>
    </location>
</feature>
<feature type="compositionally biased region" description="Low complexity" evidence="1">
    <location>
        <begin position="359"/>
        <end position="372"/>
    </location>
</feature>
<dbReference type="HOGENOM" id="CLU_694721_0_0_1"/>
<feature type="domain" description="Fido" evidence="2">
    <location>
        <begin position="18"/>
        <end position="159"/>
    </location>
</feature>
<evidence type="ECO:0000313" key="3">
    <source>
        <dbReference type="EMBL" id="CDO77679.1"/>
    </source>
</evidence>